<feature type="domain" description="RNA-binding S4" evidence="8">
    <location>
        <begin position="15"/>
        <end position="75"/>
    </location>
</feature>
<dbReference type="Pfam" id="PF00849">
    <property type="entry name" value="PseudoU_synth_2"/>
    <property type="match status" value="1"/>
</dbReference>
<comment type="catalytic activity">
    <reaction evidence="1 7">
        <text>a uridine in RNA = a pseudouridine in RNA</text>
        <dbReference type="Rhea" id="RHEA:48348"/>
        <dbReference type="Rhea" id="RHEA-COMP:12068"/>
        <dbReference type="Rhea" id="RHEA-COMP:12069"/>
        <dbReference type="ChEBI" id="CHEBI:65314"/>
        <dbReference type="ChEBI" id="CHEBI:65315"/>
    </reaction>
</comment>
<dbReference type="RefSeq" id="WP_121680335.1">
    <property type="nucleotide sequence ID" value="NZ_RCVZ01000005.1"/>
</dbReference>
<comment type="function">
    <text evidence="7">Responsible for synthesis of pseudouridine from uracil.</text>
</comment>
<dbReference type="GO" id="GO:0003723">
    <property type="term" value="F:RNA binding"/>
    <property type="evidence" value="ECO:0007669"/>
    <property type="project" value="UniProtKB-KW"/>
</dbReference>
<dbReference type="SUPFAM" id="SSF55174">
    <property type="entry name" value="Alpha-L RNA-binding motif"/>
    <property type="match status" value="1"/>
</dbReference>
<evidence type="ECO:0000256" key="4">
    <source>
        <dbReference type="ARBA" id="ARBA00023235"/>
    </source>
</evidence>
<dbReference type="NCBIfam" id="TIGR00005">
    <property type="entry name" value="rluA_subfam"/>
    <property type="match status" value="1"/>
</dbReference>
<dbReference type="GO" id="GO:0000455">
    <property type="term" value="P:enzyme-directed rRNA pseudouridine synthesis"/>
    <property type="evidence" value="ECO:0007669"/>
    <property type="project" value="UniProtKB-ARBA"/>
</dbReference>
<dbReference type="InterPro" id="IPR006145">
    <property type="entry name" value="PsdUridine_synth_RsuA/RluA"/>
</dbReference>
<reference evidence="9 10" key="1">
    <citation type="submission" date="2018-10" db="EMBL/GenBank/DDBJ databases">
        <title>Falsibacillus sp. genome draft.</title>
        <authorList>
            <person name="Shi S."/>
        </authorList>
    </citation>
    <scope>NUCLEOTIDE SEQUENCE [LARGE SCALE GENOMIC DNA]</scope>
    <source>
        <strain evidence="9 10">GY 10110</strain>
    </source>
</reference>
<dbReference type="FunFam" id="3.30.2350.10:FF:000006">
    <property type="entry name" value="Pseudouridine synthase"/>
    <property type="match status" value="1"/>
</dbReference>
<keyword evidence="4 7" id="KW-0413">Isomerase</keyword>
<comment type="similarity">
    <text evidence="2 7">Belongs to the pseudouridine synthase RluA family.</text>
</comment>
<protein>
    <recommendedName>
        <fullName evidence="7">Pseudouridine synthase</fullName>
        <ecNumber evidence="7">5.4.99.-</ecNumber>
    </recommendedName>
</protein>
<evidence type="ECO:0000313" key="9">
    <source>
        <dbReference type="EMBL" id="RLQ95809.1"/>
    </source>
</evidence>
<name>A0A3L7K091_9BACI</name>
<dbReference type="Pfam" id="PF01479">
    <property type="entry name" value="S4"/>
    <property type="match status" value="1"/>
</dbReference>
<dbReference type="CDD" id="cd00165">
    <property type="entry name" value="S4"/>
    <property type="match status" value="1"/>
</dbReference>
<evidence type="ECO:0000256" key="1">
    <source>
        <dbReference type="ARBA" id="ARBA00000073"/>
    </source>
</evidence>
<dbReference type="PANTHER" id="PTHR21600">
    <property type="entry name" value="MITOCHONDRIAL RNA PSEUDOURIDINE SYNTHASE"/>
    <property type="match status" value="1"/>
</dbReference>
<keyword evidence="10" id="KW-1185">Reference proteome</keyword>
<dbReference type="InterPro" id="IPR050188">
    <property type="entry name" value="RluA_PseudoU_synthase"/>
</dbReference>
<dbReference type="InterPro" id="IPR006224">
    <property type="entry name" value="PsdUridine_synth_RluA-like_CS"/>
</dbReference>
<dbReference type="Proteomes" id="UP000276770">
    <property type="component" value="Unassembled WGS sequence"/>
</dbReference>
<dbReference type="EC" id="5.4.99.-" evidence="7"/>
<gene>
    <name evidence="9" type="ORF">D9X91_09310</name>
</gene>
<accession>A0A3L7K091</accession>
<keyword evidence="3 6" id="KW-0694">RNA-binding</keyword>
<dbReference type="PANTHER" id="PTHR21600:SF44">
    <property type="entry name" value="RIBOSOMAL LARGE SUBUNIT PSEUDOURIDINE SYNTHASE D"/>
    <property type="match status" value="1"/>
</dbReference>
<comment type="caution">
    <text evidence="9">The sequence shown here is derived from an EMBL/GenBank/DDBJ whole genome shotgun (WGS) entry which is preliminary data.</text>
</comment>
<organism evidence="9 10">
    <name type="scientific">Falsibacillus albus</name>
    <dbReference type="NCBI Taxonomy" id="2478915"/>
    <lineage>
        <taxon>Bacteria</taxon>
        <taxon>Bacillati</taxon>
        <taxon>Bacillota</taxon>
        <taxon>Bacilli</taxon>
        <taxon>Bacillales</taxon>
        <taxon>Bacillaceae</taxon>
        <taxon>Falsibacillus</taxon>
    </lineage>
</organism>
<evidence type="ECO:0000256" key="7">
    <source>
        <dbReference type="RuleBase" id="RU362028"/>
    </source>
</evidence>
<dbReference type="PROSITE" id="PS50889">
    <property type="entry name" value="S4"/>
    <property type="match status" value="1"/>
</dbReference>
<proteinExistence type="inferred from homology"/>
<evidence type="ECO:0000256" key="3">
    <source>
        <dbReference type="ARBA" id="ARBA00022884"/>
    </source>
</evidence>
<evidence type="ECO:0000313" key="10">
    <source>
        <dbReference type="Proteomes" id="UP000276770"/>
    </source>
</evidence>
<dbReference type="SMART" id="SM00363">
    <property type="entry name" value="S4"/>
    <property type="match status" value="1"/>
</dbReference>
<feature type="active site" evidence="5">
    <location>
        <position position="138"/>
    </location>
</feature>
<evidence type="ECO:0000256" key="6">
    <source>
        <dbReference type="PROSITE-ProRule" id="PRU00182"/>
    </source>
</evidence>
<dbReference type="GO" id="GO:0120159">
    <property type="term" value="F:rRNA pseudouridine synthase activity"/>
    <property type="evidence" value="ECO:0007669"/>
    <property type="project" value="UniProtKB-ARBA"/>
</dbReference>
<dbReference type="AlphaFoldDB" id="A0A3L7K091"/>
<dbReference type="Gene3D" id="3.10.290.10">
    <property type="entry name" value="RNA-binding S4 domain"/>
    <property type="match status" value="1"/>
</dbReference>
<dbReference type="PROSITE" id="PS01129">
    <property type="entry name" value="PSI_RLU"/>
    <property type="match status" value="1"/>
</dbReference>
<dbReference type="EMBL" id="RCVZ01000005">
    <property type="protein sequence ID" value="RLQ95809.1"/>
    <property type="molecule type" value="Genomic_DNA"/>
</dbReference>
<dbReference type="InterPro" id="IPR006225">
    <property type="entry name" value="PsdUridine_synth_RluC/D"/>
</dbReference>
<dbReference type="SUPFAM" id="SSF55120">
    <property type="entry name" value="Pseudouridine synthase"/>
    <property type="match status" value="1"/>
</dbReference>
<dbReference type="OrthoDB" id="9807829at2"/>
<evidence type="ECO:0000256" key="5">
    <source>
        <dbReference type="PIRSR" id="PIRSR606225-1"/>
    </source>
</evidence>
<dbReference type="Gene3D" id="3.30.2350.10">
    <property type="entry name" value="Pseudouridine synthase"/>
    <property type="match status" value="1"/>
</dbReference>
<dbReference type="InterPro" id="IPR002942">
    <property type="entry name" value="S4_RNA-bd"/>
</dbReference>
<dbReference type="InterPro" id="IPR020103">
    <property type="entry name" value="PsdUridine_synth_cat_dom_sf"/>
</dbReference>
<dbReference type="InterPro" id="IPR036986">
    <property type="entry name" value="S4_RNA-bd_sf"/>
</dbReference>
<dbReference type="CDD" id="cd02869">
    <property type="entry name" value="PseudoU_synth_RluA_like"/>
    <property type="match status" value="1"/>
</dbReference>
<evidence type="ECO:0000259" key="8">
    <source>
        <dbReference type="SMART" id="SM00363"/>
    </source>
</evidence>
<evidence type="ECO:0000256" key="2">
    <source>
        <dbReference type="ARBA" id="ARBA00010876"/>
    </source>
</evidence>
<sequence length="303" mass="34486">MEKVEHSIQENEQGERIDKVISSIDKEWSRTQVQAWIKEGVVKVNQQKVKPNYKCMSGDHIEITIPEPEVLDVLPEEMELDVYYEDTDVIVVNKPRGMVVHPAPGHMSGTLVNGLMLHCKDLSGINGVLRPGIVHRIDKDTSGLLMVAKNDYSHERLVQQLVDKSVTRKYYAIVHGVIPHDYGTIDAPIGRDSQDRQSMTVVDEGKNAVTHFRVLERFDHYSFVECELETGRTHQIRVHMKYIGFPLAGDPKYGPRKTLPINGQALHAAVLGFVHPRTEQYIEFEAPLPGDFQNLLDKLRHDR</sequence>